<feature type="domain" description="Purple acid phosphatase N-terminal" evidence="4">
    <location>
        <begin position="60"/>
        <end position="132"/>
    </location>
</feature>
<keyword evidence="6" id="KW-1185">Reference proteome</keyword>
<dbReference type="PANTHER" id="PTHR45867:SF3">
    <property type="entry name" value="ACID PHOSPHATASE TYPE 7"/>
    <property type="match status" value="1"/>
</dbReference>
<dbReference type="PANTHER" id="PTHR45867">
    <property type="entry name" value="PURPLE ACID PHOSPHATASE"/>
    <property type="match status" value="1"/>
</dbReference>
<proteinExistence type="predicted"/>
<name>A0ABT9Y599_9FIRM</name>
<evidence type="ECO:0000256" key="2">
    <source>
        <dbReference type="SAM" id="Phobius"/>
    </source>
</evidence>
<dbReference type="Proteomes" id="UP001239167">
    <property type="component" value="Unassembled WGS sequence"/>
</dbReference>
<evidence type="ECO:0000259" key="3">
    <source>
        <dbReference type="Pfam" id="PF00149"/>
    </source>
</evidence>
<keyword evidence="2" id="KW-0472">Membrane</keyword>
<reference evidence="5 6" key="1">
    <citation type="submission" date="2023-07" db="EMBL/GenBank/DDBJ databases">
        <title>Genomic Encyclopedia of Type Strains, Phase IV (KMG-IV): sequencing the most valuable type-strain genomes for metagenomic binning, comparative biology and taxonomic classification.</title>
        <authorList>
            <person name="Goeker M."/>
        </authorList>
    </citation>
    <scope>NUCLEOTIDE SEQUENCE [LARGE SCALE GENOMIC DNA]</scope>
    <source>
        <strain evidence="5 6">DSM 16980</strain>
    </source>
</reference>
<evidence type="ECO:0000313" key="6">
    <source>
        <dbReference type="Proteomes" id="UP001239167"/>
    </source>
</evidence>
<organism evidence="5 6">
    <name type="scientific">Pectinatus haikarae</name>
    <dbReference type="NCBI Taxonomy" id="349096"/>
    <lineage>
        <taxon>Bacteria</taxon>
        <taxon>Bacillati</taxon>
        <taxon>Bacillota</taxon>
        <taxon>Negativicutes</taxon>
        <taxon>Selenomonadales</taxon>
        <taxon>Selenomonadaceae</taxon>
        <taxon>Pectinatus</taxon>
    </lineage>
</organism>
<comment type="caution">
    <text evidence="5">The sequence shown here is derived from an EMBL/GenBank/DDBJ whole genome shotgun (WGS) entry which is preliminary data.</text>
</comment>
<feature type="domain" description="Calcineurin-like phosphoesterase" evidence="3">
    <location>
        <begin position="144"/>
        <end position="336"/>
    </location>
</feature>
<dbReference type="InterPro" id="IPR029052">
    <property type="entry name" value="Metallo-depent_PP-like"/>
</dbReference>
<gene>
    <name evidence="5" type="ORF">J2S01_000701</name>
</gene>
<keyword evidence="2" id="KW-0812">Transmembrane</keyword>
<evidence type="ECO:0000313" key="5">
    <source>
        <dbReference type="EMBL" id="MDQ0203005.1"/>
    </source>
</evidence>
<dbReference type="InterPro" id="IPR015914">
    <property type="entry name" value="PAPs_N"/>
</dbReference>
<dbReference type="EMBL" id="JAUSUE010000003">
    <property type="protein sequence ID" value="MDQ0203005.1"/>
    <property type="molecule type" value="Genomic_DNA"/>
</dbReference>
<evidence type="ECO:0000256" key="1">
    <source>
        <dbReference type="ARBA" id="ARBA00022729"/>
    </source>
</evidence>
<evidence type="ECO:0008006" key="7">
    <source>
        <dbReference type="Google" id="ProtNLM"/>
    </source>
</evidence>
<dbReference type="InterPro" id="IPR008963">
    <property type="entry name" value="Purple_acid_Pase-like_N"/>
</dbReference>
<accession>A0ABT9Y599</accession>
<dbReference type="Gene3D" id="2.60.40.380">
    <property type="entry name" value="Purple acid phosphatase-like, N-terminal"/>
    <property type="match status" value="1"/>
</dbReference>
<dbReference type="Pfam" id="PF16656">
    <property type="entry name" value="Pur_ac_phosph_N"/>
    <property type="match status" value="1"/>
</dbReference>
<protein>
    <recommendedName>
        <fullName evidence="7">Purple acid phosphatase</fullName>
    </recommendedName>
</protein>
<dbReference type="RefSeq" id="WP_196605781.1">
    <property type="nucleotide sequence ID" value="NZ_CP116940.1"/>
</dbReference>
<keyword evidence="2" id="KW-1133">Transmembrane helix</keyword>
<dbReference type="SUPFAM" id="SSF56300">
    <property type="entry name" value="Metallo-dependent phosphatases"/>
    <property type="match status" value="1"/>
</dbReference>
<keyword evidence="1" id="KW-0732">Signal</keyword>
<dbReference type="SUPFAM" id="SSF49363">
    <property type="entry name" value="Purple acid phosphatase, N-terminal domain"/>
    <property type="match status" value="1"/>
</dbReference>
<dbReference type="Gene3D" id="3.60.21.10">
    <property type="match status" value="1"/>
</dbReference>
<dbReference type="Pfam" id="PF00149">
    <property type="entry name" value="Metallophos"/>
    <property type="match status" value="1"/>
</dbReference>
<dbReference type="InterPro" id="IPR004843">
    <property type="entry name" value="Calcineurin-like_PHP"/>
</dbReference>
<feature type="transmembrane region" description="Helical" evidence="2">
    <location>
        <begin position="5"/>
        <end position="24"/>
    </location>
</feature>
<evidence type="ECO:0000259" key="4">
    <source>
        <dbReference type="Pfam" id="PF16656"/>
    </source>
</evidence>
<sequence>MSRKIITLAICIIILFLGILYMFYPQIYTGIEKKPENIIDEAEGKPFYVWQTIPPDAPHGRTISWLGRKNDTGLLELSYAEHCDVSYEATVSSFDEATSVYTVKLRSLDPNTAYRYRVSSGAGFSDWYAFSTPDENKLTLSAIIFGDSQSADYSVWEKTANEAYAKNADIDFFINMGDLVDNGMDLSQWRAWLGGIAKFSNAIPVAPVMGNHETYDLDWKPVGPKIFQLLFDVPENSSYGIQKHAYSFDYGPVHFVVLDTQLEEQQAALPNLFKEQAEWLDKDLAMSNLPWKIVLMHRQPWKIPLDGSLNNIGETFLPIISRHGVDAVFSAHIHSYSRTEPLSFGGSPAVYVSTGRSGDQAWKNSPQKSTDEEFFNPVSEPMYLKLDADMHKFAVKAYKQDGSIIDEWQLQK</sequence>